<gene>
    <name evidence="9" type="ORF">NRIC_07670</name>
</gene>
<keyword evidence="6" id="KW-1133">Transmembrane helix</keyword>
<organism evidence="9 10">
    <name type="scientific">Enterococcus florum</name>
    <dbReference type="NCBI Taxonomy" id="2480627"/>
    <lineage>
        <taxon>Bacteria</taxon>
        <taxon>Bacillati</taxon>
        <taxon>Bacillota</taxon>
        <taxon>Bacilli</taxon>
        <taxon>Lactobacillales</taxon>
        <taxon>Enterococcaceae</taxon>
        <taxon>Enterococcus</taxon>
    </lineage>
</organism>
<dbReference type="RefSeq" id="WP_146621364.1">
    <property type="nucleotide sequence ID" value="NZ_BJCC01000007.1"/>
</dbReference>
<name>A0A4P5P5Z6_9ENTE</name>
<evidence type="ECO:0000256" key="6">
    <source>
        <dbReference type="SAM" id="Phobius"/>
    </source>
</evidence>
<keyword evidence="6" id="KW-0812">Transmembrane</keyword>
<keyword evidence="2" id="KW-0964">Secreted</keyword>
<dbReference type="AlphaFoldDB" id="A0A4P5P5Z6"/>
<evidence type="ECO:0000256" key="1">
    <source>
        <dbReference type="ARBA" id="ARBA00022512"/>
    </source>
</evidence>
<proteinExistence type="predicted"/>
<feature type="region of interest" description="Disordered" evidence="5">
    <location>
        <begin position="174"/>
        <end position="208"/>
    </location>
</feature>
<sequence length="244" mass="26942">MKKIKLFLAVLLTFLIAGITASPAQAIEDTTVEVLIHTKIEGGEKVQGTEDITFMLYDITSWCKANNFSEKAAKEFLLDKFSKTGEMQEFLESEDLEALNETPIGVDAQGVAKTTVDRYQNDQEAAYLILASGETGNYRFLPVVLFPAQLHTMDTMVDSSEQLMVYGKYLEIEEPAPSEPTPSSEEEPRTSLPRTQGVTEGTTTRKTLPQTNDVVTNYLAIGGLLLILGILGLRNNTKKIRGNE</sequence>
<evidence type="ECO:0000256" key="2">
    <source>
        <dbReference type="ARBA" id="ARBA00022525"/>
    </source>
</evidence>
<feature type="transmembrane region" description="Helical" evidence="6">
    <location>
        <begin position="215"/>
        <end position="233"/>
    </location>
</feature>
<feature type="domain" description="Gram-positive cocci surface proteins LPxTG" evidence="8">
    <location>
        <begin position="203"/>
        <end position="239"/>
    </location>
</feature>
<evidence type="ECO:0000259" key="8">
    <source>
        <dbReference type="Pfam" id="PF00746"/>
    </source>
</evidence>
<accession>A0A4P5P5Z6</accession>
<evidence type="ECO:0000256" key="3">
    <source>
        <dbReference type="ARBA" id="ARBA00022729"/>
    </source>
</evidence>
<dbReference type="InterPro" id="IPR019931">
    <property type="entry name" value="LPXTG_anchor"/>
</dbReference>
<comment type="caution">
    <text evidence="9">The sequence shown here is derived from an EMBL/GenBank/DDBJ whole genome shotgun (WGS) entry which is preliminary data.</text>
</comment>
<dbReference type="Proteomes" id="UP000290567">
    <property type="component" value="Unassembled WGS sequence"/>
</dbReference>
<feature type="compositionally biased region" description="Polar residues" evidence="5">
    <location>
        <begin position="196"/>
        <end position="208"/>
    </location>
</feature>
<keyword evidence="3 7" id="KW-0732">Signal</keyword>
<protein>
    <recommendedName>
        <fullName evidence="8">Gram-positive cocci surface proteins LPxTG domain-containing protein</fullName>
    </recommendedName>
</protein>
<feature type="signal peptide" evidence="7">
    <location>
        <begin position="1"/>
        <end position="26"/>
    </location>
</feature>
<dbReference type="EMBL" id="BJCC01000007">
    <property type="protein sequence ID" value="GCF92876.1"/>
    <property type="molecule type" value="Genomic_DNA"/>
</dbReference>
<evidence type="ECO:0000256" key="7">
    <source>
        <dbReference type="SAM" id="SignalP"/>
    </source>
</evidence>
<dbReference type="Pfam" id="PF00746">
    <property type="entry name" value="Gram_pos_anchor"/>
    <property type="match status" value="1"/>
</dbReference>
<keyword evidence="4" id="KW-0572">Peptidoglycan-anchor</keyword>
<evidence type="ECO:0000256" key="4">
    <source>
        <dbReference type="ARBA" id="ARBA00023088"/>
    </source>
</evidence>
<keyword evidence="10" id="KW-1185">Reference proteome</keyword>
<keyword evidence="6" id="KW-0472">Membrane</keyword>
<evidence type="ECO:0000313" key="9">
    <source>
        <dbReference type="EMBL" id="GCF92876.1"/>
    </source>
</evidence>
<reference evidence="10" key="1">
    <citation type="submission" date="2019-02" db="EMBL/GenBank/DDBJ databases">
        <title>Draft genome sequence of Enterococcus sp. Gos25-1.</title>
        <authorList>
            <person name="Tanaka N."/>
            <person name="Shiwa Y."/>
            <person name="Fujita N."/>
        </authorList>
    </citation>
    <scope>NUCLEOTIDE SEQUENCE [LARGE SCALE GENOMIC DNA]</scope>
    <source>
        <strain evidence="10">Gos25-1</strain>
    </source>
</reference>
<keyword evidence="1" id="KW-0134">Cell wall</keyword>
<dbReference type="NCBIfam" id="TIGR01167">
    <property type="entry name" value="LPXTG_anchor"/>
    <property type="match status" value="1"/>
</dbReference>
<evidence type="ECO:0000313" key="10">
    <source>
        <dbReference type="Proteomes" id="UP000290567"/>
    </source>
</evidence>
<dbReference type="OrthoDB" id="2183358at2"/>
<feature type="chain" id="PRO_5020690315" description="Gram-positive cocci surface proteins LPxTG domain-containing protein" evidence="7">
    <location>
        <begin position="27"/>
        <end position="244"/>
    </location>
</feature>
<evidence type="ECO:0000256" key="5">
    <source>
        <dbReference type="SAM" id="MobiDB-lite"/>
    </source>
</evidence>